<dbReference type="PANTHER" id="PTHR11002:SF76">
    <property type="entry name" value="CARBONIC ANHYDRASE"/>
    <property type="match status" value="1"/>
</dbReference>
<dbReference type="GO" id="GO:0004089">
    <property type="term" value="F:carbonate dehydratase activity"/>
    <property type="evidence" value="ECO:0007669"/>
    <property type="project" value="UniProtKB-EC"/>
</dbReference>
<comment type="cofactor">
    <cofactor evidence="7">
        <name>Zn(2+)</name>
        <dbReference type="ChEBI" id="CHEBI:29105"/>
    </cofactor>
    <text evidence="7">Binds 1 zinc ion per subunit.</text>
</comment>
<keyword evidence="4 7" id="KW-0862">Zinc</keyword>
<evidence type="ECO:0000256" key="1">
    <source>
        <dbReference type="ARBA" id="ARBA00006217"/>
    </source>
</evidence>
<accession>H6Q852</accession>
<organism evidence="8 9">
    <name type="scientific">Pyrobaculum oguniense (strain DSM 13380 / JCM 10595 / TE7)</name>
    <dbReference type="NCBI Taxonomy" id="698757"/>
    <lineage>
        <taxon>Archaea</taxon>
        <taxon>Thermoproteota</taxon>
        <taxon>Thermoprotei</taxon>
        <taxon>Thermoproteales</taxon>
        <taxon>Thermoproteaceae</taxon>
        <taxon>Pyrobaculum</taxon>
    </lineage>
</organism>
<feature type="binding site" evidence="7">
    <location>
        <position position="94"/>
    </location>
    <ligand>
        <name>Zn(2+)</name>
        <dbReference type="ChEBI" id="CHEBI:29105"/>
    </ligand>
</feature>
<dbReference type="SUPFAM" id="SSF53056">
    <property type="entry name" value="beta-carbonic anhydrase, cab"/>
    <property type="match status" value="1"/>
</dbReference>
<protein>
    <recommendedName>
        <fullName evidence="2">carbonic anhydrase</fullName>
        <ecNumber evidence="2">4.2.1.1</ecNumber>
    </recommendedName>
</protein>
<keyword evidence="5" id="KW-0456">Lyase</keyword>
<dbReference type="KEGG" id="pog:Pogu_0755"/>
<gene>
    <name evidence="8" type="ordered locus">Pogu_0755</name>
</gene>
<evidence type="ECO:0000256" key="2">
    <source>
        <dbReference type="ARBA" id="ARBA00012925"/>
    </source>
</evidence>
<keyword evidence="9" id="KW-1185">Reference proteome</keyword>
<dbReference type="PROSITE" id="PS00704">
    <property type="entry name" value="PROK_CO2_ANHYDRASE_1"/>
    <property type="match status" value="1"/>
</dbReference>
<dbReference type="Gene3D" id="3.40.1050.10">
    <property type="entry name" value="Carbonic anhydrase"/>
    <property type="match status" value="1"/>
</dbReference>
<dbReference type="Proteomes" id="UP000009062">
    <property type="component" value="Chromosome"/>
</dbReference>
<comment type="similarity">
    <text evidence="1">Belongs to the beta-class carbonic anhydrase family.</text>
</comment>
<proteinExistence type="inferred from homology"/>
<reference evidence="8 9" key="1">
    <citation type="journal article" date="2012" name="Stand. Genomic Sci.">
        <title>Complete genome sequence of Pyrobaculum oguniense.</title>
        <authorList>
            <person name="Bernick D.L."/>
            <person name="Karplus K."/>
            <person name="Lui L.M."/>
            <person name="Coker J.K."/>
            <person name="Murphy J.N."/>
            <person name="Chan P.P."/>
            <person name="Cozen A.E."/>
            <person name="Lowe T.M."/>
        </authorList>
    </citation>
    <scope>NUCLEOTIDE SEQUENCE [LARGE SCALE GENOMIC DNA]</scope>
    <source>
        <strain evidence="8 9">TE7</strain>
    </source>
</reference>
<dbReference type="eggNOG" id="arCOG02860">
    <property type="taxonomic scope" value="Archaea"/>
</dbReference>
<name>H6Q852_PYROT</name>
<evidence type="ECO:0000313" key="8">
    <source>
        <dbReference type="EMBL" id="AFA38782.1"/>
    </source>
</evidence>
<dbReference type="EC" id="4.2.1.1" evidence="2"/>
<evidence type="ECO:0000256" key="3">
    <source>
        <dbReference type="ARBA" id="ARBA00022723"/>
    </source>
</evidence>
<dbReference type="GO" id="GO:0008270">
    <property type="term" value="F:zinc ion binding"/>
    <property type="evidence" value="ECO:0007669"/>
    <property type="project" value="InterPro"/>
</dbReference>
<feature type="binding site" evidence="7">
    <location>
        <position position="97"/>
    </location>
    <ligand>
        <name>Zn(2+)</name>
        <dbReference type="ChEBI" id="CHEBI:29105"/>
    </ligand>
</feature>
<dbReference type="AlphaFoldDB" id="H6Q852"/>
<dbReference type="InterPro" id="IPR015892">
    <property type="entry name" value="Carbonic_anhydrase_CS"/>
</dbReference>
<dbReference type="PANTHER" id="PTHR11002">
    <property type="entry name" value="CARBONIC ANHYDRASE"/>
    <property type="match status" value="1"/>
</dbReference>
<evidence type="ECO:0000256" key="4">
    <source>
        <dbReference type="ARBA" id="ARBA00022833"/>
    </source>
</evidence>
<feature type="binding site" evidence="7">
    <location>
        <position position="41"/>
    </location>
    <ligand>
        <name>Zn(2+)</name>
        <dbReference type="ChEBI" id="CHEBI:29105"/>
    </ligand>
</feature>
<dbReference type="GO" id="GO:0015976">
    <property type="term" value="P:carbon utilization"/>
    <property type="evidence" value="ECO:0007669"/>
    <property type="project" value="InterPro"/>
</dbReference>
<comment type="catalytic activity">
    <reaction evidence="6">
        <text>hydrogencarbonate + H(+) = CO2 + H2O</text>
        <dbReference type="Rhea" id="RHEA:10748"/>
        <dbReference type="ChEBI" id="CHEBI:15377"/>
        <dbReference type="ChEBI" id="CHEBI:15378"/>
        <dbReference type="ChEBI" id="CHEBI:16526"/>
        <dbReference type="ChEBI" id="CHEBI:17544"/>
        <dbReference type="EC" id="4.2.1.1"/>
    </reaction>
</comment>
<dbReference type="EMBL" id="CP003316">
    <property type="protein sequence ID" value="AFA38782.1"/>
    <property type="molecule type" value="Genomic_DNA"/>
</dbReference>
<sequence length="165" mass="18049">MCLEGFSRVARGEGTLEGREILEAIKRTAERQVPRCAVLACSDSRVSPELLTLSNIGEMFVVRVAGNVVTDVVYDSLQFAVSALGVRKIYVIGHKKCGAVMLAVQGGSPPSLASQLQEAVKRARGDPRGAEIENIRISCEKLRPLGVEVEGWYYDIDEVRLERVC</sequence>
<keyword evidence="3 7" id="KW-0479">Metal-binding</keyword>
<evidence type="ECO:0000256" key="5">
    <source>
        <dbReference type="ARBA" id="ARBA00023239"/>
    </source>
</evidence>
<dbReference type="InterPro" id="IPR036874">
    <property type="entry name" value="Carbonic_anhydrase_sf"/>
</dbReference>
<dbReference type="Pfam" id="PF00484">
    <property type="entry name" value="Pro_CA"/>
    <property type="match status" value="1"/>
</dbReference>
<dbReference type="SMART" id="SM00947">
    <property type="entry name" value="Pro_CA"/>
    <property type="match status" value="1"/>
</dbReference>
<evidence type="ECO:0000256" key="7">
    <source>
        <dbReference type="PIRSR" id="PIRSR601765-2"/>
    </source>
</evidence>
<evidence type="ECO:0000313" key="9">
    <source>
        <dbReference type="Proteomes" id="UP000009062"/>
    </source>
</evidence>
<dbReference type="HOGENOM" id="CLU_053879_4_1_2"/>
<evidence type="ECO:0000256" key="6">
    <source>
        <dbReference type="ARBA" id="ARBA00048348"/>
    </source>
</evidence>
<dbReference type="InterPro" id="IPR001765">
    <property type="entry name" value="Carbonic_anhydrase"/>
</dbReference>
<dbReference type="STRING" id="698757.Pogu_0755"/>